<feature type="region of interest" description="Disordered" evidence="1">
    <location>
        <begin position="1061"/>
        <end position="1090"/>
    </location>
</feature>
<feature type="compositionally biased region" description="Low complexity" evidence="1">
    <location>
        <begin position="712"/>
        <end position="735"/>
    </location>
</feature>
<evidence type="ECO:0000259" key="2">
    <source>
        <dbReference type="PROSITE" id="PS50011"/>
    </source>
</evidence>
<dbReference type="GO" id="GO:0005524">
    <property type="term" value="F:ATP binding"/>
    <property type="evidence" value="ECO:0007669"/>
    <property type="project" value="InterPro"/>
</dbReference>
<dbReference type="Proteomes" id="UP000785200">
    <property type="component" value="Unassembled WGS sequence"/>
</dbReference>
<comment type="caution">
    <text evidence="3">The sequence shown here is derived from an EMBL/GenBank/DDBJ whole genome shotgun (WGS) entry which is preliminary data.</text>
</comment>
<dbReference type="InterPro" id="IPR000719">
    <property type="entry name" value="Prot_kinase_dom"/>
</dbReference>
<feature type="region of interest" description="Disordered" evidence="1">
    <location>
        <begin position="708"/>
        <end position="739"/>
    </location>
</feature>
<organism evidence="3 4">
    <name type="scientific">Hyphodiscus hymeniophilus</name>
    <dbReference type="NCBI Taxonomy" id="353542"/>
    <lineage>
        <taxon>Eukaryota</taxon>
        <taxon>Fungi</taxon>
        <taxon>Dikarya</taxon>
        <taxon>Ascomycota</taxon>
        <taxon>Pezizomycotina</taxon>
        <taxon>Leotiomycetes</taxon>
        <taxon>Helotiales</taxon>
        <taxon>Hyphodiscaceae</taxon>
        <taxon>Hyphodiscus</taxon>
    </lineage>
</organism>
<feature type="region of interest" description="Disordered" evidence="1">
    <location>
        <begin position="618"/>
        <end position="658"/>
    </location>
</feature>
<dbReference type="Pfam" id="PF00069">
    <property type="entry name" value="Pkinase"/>
    <property type="match status" value="1"/>
</dbReference>
<feature type="region of interest" description="Disordered" evidence="1">
    <location>
        <begin position="484"/>
        <end position="522"/>
    </location>
</feature>
<dbReference type="InterPro" id="IPR011009">
    <property type="entry name" value="Kinase-like_dom_sf"/>
</dbReference>
<proteinExistence type="predicted"/>
<protein>
    <submittedName>
        <fullName evidence="3">Serine threonine-kinase Nek7</fullName>
    </submittedName>
</protein>
<dbReference type="EMBL" id="VNKQ01000006">
    <property type="protein sequence ID" value="KAG0650429.1"/>
    <property type="molecule type" value="Genomic_DNA"/>
</dbReference>
<feature type="compositionally biased region" description="Pro residues" evidence="1">
    <location>
        <begin position="508"/>
        <end position="519"/>
    </location>
</feature>
<reference evidence="3" key="1">
    <citation type="submission" date="2019-07" db="EMBL/GenBank/DDBJ databases">
        <title>Hyphodiscus hymeniophilus genome sequencing and assembly.</title>
        <authorList>
            <person name="Kramer G."/>
            <person name="Nodwell J."/>
        </authorList>
    </citation>
    <scope>NUCLEOTIDE SEQUENCE</scope>
    <source>
        <strain evidence="3">ATCC 34498</strain>
    </source>
</reference>
<evidence type="ECO:0000256" key="1">
    <source>
        <dbReference type="SAM" id="MobiDB-lite"/>
    </source>
</evidence>
<feature type="region of interest" description="Disordered" evidence="1">
    <location>
        <begin position="759"/>
        <end position="814"/>
    </location>
</feature>
<name>A0A9P7AYW0_9HELO</name>
<dbReference type="PANTHER" id="PTHR44305">
    <property type="entry name" value="SI:DKEY-192D15.2-RELATED"/>
    <property type="match status" value="1"/>
</dbReference>
<feature type="compositionally biased region" description="Basic and acidic residues" evidence="1">
    <location>
        <begin position="618"/>
        <end position="628"/>
    </location>
</feature>
<accession>A0A9P7AYW0</accession>
<dbReference type="SMART" id="SM00220">
    <property type="entry name" value="S_TKc"/>
    <property type="match status" value="1"/>
</dbReference>
<dbReference type="PANTHER" id="PTHR44305:SF24">
    <property type="entry name" value="TYROSINE-PROTEIN KINASE C03B1.5-RELATED"/>
    <property type="match status" value="1"/>
</dbReference>
<gene>
    <name evidence="3" type="ORF">D0Z07_3457</name>
</gene>
<evidence type="ECO:0000313" key="3">
    <source>
        <dbReference type="EMBL" id="KAG0650429.1"/>
    </source>
</evidence>
<dbReference type="Gene3D" id="1.10.510.10">
    <property type="entry name" value="Transferase(Phosphotransferase) domain 1"/>
    <property type="match status" value="1"/>
</dbReference>
<dbReference type="OrthoDB" id="5986190at2759"/>
<dbReference type="SUPFAM" id="SSF56112">
    <property type="entry name" value="Protein kinase-like (PK-like)"/>
    <property type="match status" value="1"/>
</dbReference>
<dbReference type="AlphaFoldDB" id="A0A9P7AYW0"/>
<dbReference type="InterPro" id="IPR053083">
    <property type="entry name" value="TF_kinase-domain_protein"/>
</dbReference>
<keyword evidence="4" id="KW-1185">Reference proteome</keyword>
<dbReference type="GO" id="GO:0004672">
    <property type="term" value="F:protein kinase activity"/>
    <property type="evidence" value="ECO:0007669"/>
    <property type="project" value="InterPro"/>
</dbReference>
<dbReference type="PROSITE" id="PS50011">
    <property type="entry name" value="PROTEIN_KINASE_DOM"/>
    <property type="match status" value="1"/>
</dbReference>
<evidence type="ECO:0000313" key="4">
    <source>
        <dbReference type="Proteomes" id="UP000785200"/>
    </source>
</evidence>
<feature type="domain" description="Protein kinase" evidence="2">
    <location>
        <begin position="159"/>
        <end position="481"/>
    </location>
</feature>
<sequence length="1090" mass="122086">MSQPRQHGALEEFFAWESQSWVEVVADMTTEEKAYFMPLDDLKTYWGAHDCNTLTRLLAELFQPHYPPIDAELILREHTAIFCILLRIGQGVLIEHFARYEELSDPRLPFDTDHPPRGFPVAADEPALLQKFCEKQWMYCVPKFDDHMLNKHFGRQRLLPIVYKEPRGTEGMADKYMIKLFGPHNEMLSVGRRTAANDPNVDSFMLKRYATQEGEAAYKKEVNGYRSVKHADTIIKYYGSYIHGHDFNILLECADKGSLEEYFQRESPPSRGVDIIKFWENIFQLIKGLKAIHSIREAHQDVRPDRIHVVSNGVKSPWDWQFKFANFGLNINDTVPEEEESTTNDTQDTAPYGSPECYLPYTHEGQGQVPPKITWAADIWALGCIFSEAAMWIADGYKGLLEYRRQRMAETDRILFKSSHGFHDGEHVLQAVRDCHRDIEDRLRRSDYITKDVLDTMVDEMLWEEDRPNAKALTRKADVILSKARNKLSGDQFPRPPGSRQGRSLPRHAPPTAPLPPIPRGLSPGLASIAERQYSPNVENWRSQVTDSRIGGSQRTASGIALRPSPSRQNIGSTLGSVSDIDRELDGSIASWQLADNNSSVASPITPFTSPHASVYYDNEHAPSEGRPRVVRSQSNHSGEYRRPSVPLFHARSTPSHNDTVTAAPVVISPAVRAEQHTYEEAASSALPVQDTEINRYSVLGDLRSVDESRVPARAASKASSRHSSSGYSTSTRQSLHQESIQIRTDELAVPAKSQKRLGGFSLFPSKTRGSPPSPRPETAQPSEKNFFSRERNHSSASVPRSIPPLPGNASVVSSSPADEFPNMDFLSVNTCLEWKKAHKKVKKHSMVPPLPGQSAIEPLSGRDHVFIVDDSKSMVTVWAEVKRVFEALSYVVKGMSPDGTELYFTISYDTWRRKDTFDLVDYLEKKTTGGETNISYRLDLQLQTYRARLFAAKGAKGKKAVVRPMSFYILTNGEWGAGVDPKPKIKEMADFLIASNMTRGQVMIEFISFAQSQSASQKISDLATTDFGVDIVGLESWRGNVLKMLRGPLDNILPGSAATSTFGMSRPGSRANTMKSGPIHGTSLVSELA</sequence>